<dbReference type="STRING" id="555875.SAMN04488124_1707"/>
<feature type="transmembrane region" description="Helical" evidence="2">
    <location>
        <begin position="75"/>
        <end position="93"/>
    </location>
</feature>
<accession>A0A1I6GYL9</accession>
<keyword evidence="2" id="KW-0472">Membrane</keyword>
<keyword evidence="2" id="KW-0812">Transmembrane</keyword>
<feature type="transmembrane region" description="Helical" evidence="2">
    <location>
        <begin position="176"/>
        <end position="194"/>
    </location>
</feature>
<feature type="transmembrane region" description="Helical" evidence="2">
    <location>
        <begin position="252"/>
        <end position="273"/>
    </location>
</feature>
<dbReference type="RefSeq" id="WP_089879202.1">
    <property type="nucleotide sequence ID" value="NZ_FOYS01000002.1"/>
</dbReference>
<reference evidence="4" key="1">
    <citation type="submission" date="2016-10" db="EMBL/GenBank/DDBJ databases">
        <authorList>
            <person name="Varghese N."/>
            <person name="Submissions S."/>
        </authorList>
    </citation>
    <scope>NUCLEOTIDE SEQUENCE [LARGE SCALE GENOMIC DNA]</scope>
    <source>
        <strain evidence="4">CGMCC 1.8711</strain>
    </source>
</reference>
<evidence type="ECO:0000313" key="3">
    <source>
        <dbReference type="EMBL" id="SFR47260.1"/>
    </source>
</evidence>
<gene>
    <name evidence="3" type="ORF">SAMN04488124_1707</name>
</gene>
<dbReference type="Proteomes" id="UP000243250">
    <property type="component" value="Unassembled WGS sequence"/>
</dbReference>
<protein>
    <submittedName>
        <fullName evidence="3">Uncharacterized protein</fullName>
    </submittedName>
</protein>
<feature type="transmembrane region" description="Helical" evidence="2">
    <location>
        <begin position="100"/>
        <end position="120"/>
    </location>
</feature>
<feature type="transmembrane region" description="Helical" evidence="2">
    <location>
        <begin position="220"/>
        <end position="240"/>
    </location>
</feature>
<evidence type="ECO:0000313" key="4">
    <source>
        <dbReference type="Proteomes" id="UP000243250"/>
    </source>
</evidence>
<organism evidence="3 4">
    <name type="scientific">Halogeometricum limi</name>
    <dbReference type="NCBI Taxonomy" id="555875"/>
    <lineage>
        <taxon>Archaea</taxon>
        <taxon>Methanobacteriati</taxon>
        <taxon>Methanobacteriota</taxon>
        <taxon>Stenosarchaea group</taxon>
        <taxon>Halobacteria</taxon>
        <taxon>Halobacteriales</taxon>
        <taxon>Haloferacaceae</taxon>
        <taxon>Halogeometricum</taxon>
    </lineage>
</organism>
<sequence>MRDVSVGWAEGGGGTLQSAARSRGRRHWENATRSQRIGYGVGAVLVTSGLVHLGIHLASGTPWAGAVSWRKPTTFGLSFGATLLTVTFLRTFLSRVPRLVDATLVALAVACAGEVAGATLQRWRGVPSHFNEATPFDATVWTAMGALIGVVGLCILVFTIVSLVGTEGSSSLRLAVRLAFFALLAGQVTGAAIVQNADTMSPDERFERAAVVEPAGDLKLVHAATLHAAQLFPAFALVAATVDWSERRRFRTLVVVGVGYAVVCGVLAAQAGGGLAVTDLGTESAVVLLAGVVLVGASVLSLAGAVAGGQRRSANRQRE</sequence>
<dbReference type="AlphaFoldDB" id="A0A1I6GYL9"/>
<feature type="transmembrane region" description="Helical" evidence="2">
    <location>
        <begin position="37"/>
        <end position="55"/>
    </location>
</feature>
<keyword evidence="2" id="KW-1133">Transmembrane helix</keyword>
<evidence type="ECO:0000256" key="1">
    <source>
        <dbReference type="SAM" id="MobiDB-lite"/>
    </source>
</evidence>
<feature type="region of interest" description="Disordered" evidence="1">
    <location>
        <begin position="1"/>
        <end position="24"/>
    </location>
</feature>
<evidence type="ECO:0000256" key="2">
    <source>
        <dbReference type="SAM" id="Phobius"/>
    </source>
</evidence>
<name>A0A1I6GYL9_9EURY</name>
<proteinExistence type="predicted"/>
<feature type="transmembrane region" description="Helical" evidence="2">
    <location>
        <begin position="140"/>
        <end position="164"/>
    </location>
</feature>
<dbReference type="EMBL" id="FOYS01000002">
    <property type="protein sequence ID" value="SFR47260.1"/>
    <property type="molecule type" value="Genomic_DNA"/>
</dbReference>
<feature type="transmembrane region" description="Helical" evidence="2">
    <location>
        <begin position="285"/>
        <end position="308"/>
    </location>
</feature>
<keyword evidence="4" id="KW-1185">Reference proteome</keyword>